<keyword evidence="5 9" id="KW-0378">Hydrolase</keyword>
<evidence type="ECO:0000256" key="3">
    <source>
        <dbReference type="ARBA" id="ARBA00022670"/>
    </source>
</evidence>
<keyword evidence="2" id="KW-1003">Cell membrane</keyword>
<feature type="transmembrane region" description="Helical" evidence="8">
    <location>
        <begin position="22"/>
        <end position="40"/>
    </location>
</feature>
<organism evidence="9 10">
    <name type="scientific">Roseofilum casamattae BLCC-M143</name>
    <dbReference type="NCBI Taxonomy" id="3022442"/>
    <lineage>
        <taxon>Bacteria</taxon>
        <taxon>Bacillati</taxon>
        <taxon>Cyanobacteriota</taxon>
        <taxon>Cyanophyceae</taxon>
        <taxon>Desertifilales</taxon>
        <taxon>Desertifilaceae</taxon>
        <taxon>Roseofilum</taxon>
        <taxon>Roseofilum casamattae</taxon>
    </lineage>
</organism>
<feature type="transmembrane region" description="Helical" evidence="8">
    <location>
        <begin position="193"/>
        <end position="212"/>
    </location>
</feature>
<dbReference type="NCBIfam" id="TIGR03763">
    <property type="entry name" value="cyanoexo_CrtA"/>
    <property type="match status" value="1"/>
</dbReference>
<keyword evidence="3" id="KW-0645">Protease</keyword>
<evidence type="ECO:0000256" key="2">
    <source>
        <dbReference type="ARBA" id="ARBA00022475"/>
    </source>
</evidence>
<feature type="transmembrane region" description="Helical" evidence="8">
    <location>
        <begin position="69"/>
        <end position="90"/>
    </location>
</feature>
<evidence type="ECO:0000256" key="5">
    <source>
        <dbReference type="ARBA" id="ARBA00022801"/>
    </source>
</evidence>
<evidence type="ECO:0000256" key="8">
    <source>
        <dbReference type="SAM" id="Phobius"/>
    </source>
</evidence>
<feature type="transmembrane region" description="Helical" evidence="8">
    <location>
        <begin position="261"/>
        <end position="279"/>
    </location>
</feature>
<evidence type="ECO:0000313" key="10">
    <source>
        <dbReference type="Proteomes" id="UP001232992"/>
    </source>
</evidence>
<dbReference type="Pfam" id="PF09721">
    <property type="entry name" value="Exosortase_EpsH"/>
    <property type="match status" value="1"/>
</dbReference>
<comment type="caution">
    <text evidence="9">The sequence shown here is derived from an EMBL/GenBank/DDBJ whole genome shotgun (WGS) entry which is preliminary data.</text>
</comment>
<evidence type="ECO:0000256" key="1">
    <source>
        <dbReference type="ARBA" id="ARBA00004651"/>
    </source>
</evidence>
<protein>
    <submittedName>
        <fullName evidence="9">Cyanoexosortase A</fullName>
        <ecNumber evidence="9">3.4.22.-</ecNumber>
    </submittedName>
</protein>
<evidence type="ECO:0000256" key="4">
    <source>
        <dbReference type="ARBA" id="ARBA00022692"/>
    </source>
</evidence>
<comment type="subcellular location">
    <subcellularLocation>
        <location evidence="1">Cell membrane</location>
        <topology evidence="1">Multi-pass membrane protein</topology>
    </subcellularLocation>
</comment>
<dbReference type="Proteomes" id="UP001232992">
    <property type="component" value="Unassembled WGS sequence"/>
</dbReference>
<proteinExistence type="predicted"/>
<dbReference type="EC" id="3.4.22.-" evidence="9"/>
<keyword evidence="10" id="KW-1185">Reference proteome</keyword>
<dbReference type="InterPro" id="IPR026392">
    <property type="entry name" value="Exo/Archaeosortase_dom"/>
</dbReference>
<accession>A0ABT7BWE3</accession>
<keyword evidence="4 8" id="KW-0812">Transmembrane</keyword>
<feature type="transmembrane region" description="Helical" evidence="8">
    <location>
        <begin position="224"/>
        <end position="246"/>
    </location>
</feature>
<feature type="transmembrane region" description="Helical" evidence="8">
    <location>
        <begin position="47"/>
        <end position="63"/>
    </location>
</feature>
<dbReference type="GO" id="GO:0016787">
    <property type="term" value="F:hydrolase activity"/>
    <property type="evidence" value="ECO:0007669"/>
    <property type="project" value="UniProtKB-KW"/>
</dbReference>
<evidence type="ECO:0000313" key="9">
    <source>
        <dbReference type="EMBL" id="MDJ1182588.1"/>
    </source>
</evidence>
<dbReference type="EMBL" id="JAQOSQ010000003">
    <property type="protein sequence ID" value="MDJ1182588.1"/>
    <property type="molecule type" value="Genomic_DNA"/>
</dbReference>
<dbReference type="InterPro" id="IPR022505">
    <property type="entry name" value="Exosortase_cyanobac"/>
</dbReference>
<gene>
    <name evidence="9" type="primary">crtA</name>
    <name evidence="9" type="ORF">PMH09_05215</name>
</gene>
<dbReference type="InterPro" id="IPR019127">
    <property type="entry name" value="Exosortase"/>
</dbReference>
<keyword evidence="6 8" id="KW-1133">Transmembrane helix</keyword>
<sequence>MLCEDTSKRKDRLLQISIQPKFWVLGIAVSLMSVYLNLIWKVGSYGWLNNNLIFWIAIVYLLWNKRNKLQFNSGMGSAIAGTAIVALGLLKSTHITGPGPVLNALPFIYILGLVLLASGVRGLHQYWQELLLFFIWSFPKLLLVKPLDAGLQISELTAKSVSFILWYLGFNVDRQGVTVHLPTGGITITSECAGILTMFWLVQIALIFLMIFPNNWLQKIGIPLLAILIGFSVNVFRLSLLAFFVSDRELFHYWHSGDGSGIFRIVCILAFGLLCWFCVQEQPESEEFQEL</sequence>
<reference evidence="9 10" key="1">
    <citation type="submission" date="2023-01" db="EMBL/GenBank/DDBJ databases">
        <title>Novel diversity within Roseofilum (Cyanobacteria; Desertifilaceae) from marine benthic mats with descriptions of four novel species.</title>
        <authorList>
            <person name="Wang Y."/>
            <person name="Berthold D.E."/>
            <person name="Hu J."/>
            <person name="Lefler F.W."/>
            <person name="Laughinghouse H.D. IV."/>
        </authorList>
    </citation>
    <scope>NUCLEOTIDE SEQUENCE [LARGE SCALE GENOMIC DNA]</scope>
    <source>
        <strain evidence="9 10">BLCC-M143</strain>
    </source>
</reference>
<feature type="transmembrane region" description="Helical" evidence="8">
    <location>
        <begin position="126"/>
        <end position="144"/>
    </location>
</feature>
<evidence type="ECO:0000256" key="7">
    <source>
        <dbReference type="ARBA" id="ARBA00023136"/>
    </source>
</evidence>
<feature type="transmembrane region" description="Helical" evidence="8">
    <location>
        <begin position="102"/>
        <end position="120"/>
    </location>
</feature>
<dbReference type="NCBIfam" id="TIGR04178">
    <property type="entry name" value="exo_archaeo"/>
    <property type="match status" value="1"/>
</dbReference>
<evidence type="ECO:0000256" key="6">
    <source>
        <dbReference type="ARBA" id="ARBA00022989"/>
    </source>
</evidence>
<name>A0ABT7BWE3_9CYAN</name>
<keyword evidence="7 8" id="KW-0472">Membrane</keyword>